<dbReference type="InterPro" id="IPR044751">
    <property type="entry name" value="Ion_transp-like_CBS"/>
</dbReference>
<dbReference type="Gene3D" id="3.30.465.10">
    <property type="match status" value="1"/>
</dbReference>
<evidence type="ECO:0000256" key="4">
    <source>
        <dbReference type="ARBA" id="ARBA00022519"/>
    </source>
</evidence>
<dbReference type="SUPFAM" id="SSF56176">
    <property type="entry name" value="FAD-binding/transporter-associated domain-like"/>
    <property type="match status" value="1"/>
</dbReference>
<keyword evidence="9 14" id="KW-0472">Membrane</keyword>
<reference evidence="18 19" key="2">
    <citation type="journal article" date="2011" name="Stand. Genomic Sci.">
        <title>Complete genome sequence of Tolumonas auensis type strain (TA 4).</title>
        <authorList>
            <person name="Chertkov O."/>
            <person name="Copeland A."/>
            <person name="Lucas S."/>
            <person name="Lapidus A."/>
            <person name="Berry K.W."/>
            <person name="Detter J.C."/>
            <person name="Del Rio T.G."/>
            <person name="Hammon N."/>
            <person name="Dalin E."/>
            <person name="Tice H."/>
            <person name="Pitluck S."/>
            <person name="Richardson P."/>
            <person name="Bruce D."/>
            <person name="Goodwin L."/>
            <person name="Han C."/>
            <person name="Tapia R."/>
            <person name="Saunders E."/>
            <person name="Schmutz J."/>
            <person name="Brettin T."/>
            <person name="Larimer F."/>
            <person name="Land M."/>
            <person name="Hauser L."/>
            <person name="Spring S."/>
            <person name="Rohde M."/>
            <person name="Kyrpides N.C."/>
            <person name="Ivanova N."/>
            <person name="Goker M."/>
            <person name="Beller H.R."/>
            <person name="Klenk H.P."/>
            <person name="Woyke T."/>
        </authorList>
    </citation>
    <scope>NUCLEOTIDE SEQUENCE [LARGE SCALE GENOMIC DNA]</scope>
    <source>
        <strain evidence="19">DSM 9187 / TA4</strain>
    </source>
</reference>
<dbReference type="KEGG" id="tau:Tola_1288"/>
<dbReference type="Gene3D" id="3.10.580.10">
    <property type="entry name" value="CBS-domain"/>
    <property type="match status" value="1"/>
</dbReference>
<reference evidence="19" key="1">
    <citation type="submission" date="2009-05" db="EMBL/GenBank/DDBJ databases">
        <title>Complete sequence of Tolumonas auensis DSM 9187.</title>
        <authorList>
            <consortium name="US DOE Joint Genome Institute"/>
            <person name="Lucas S."/>
            <person name="Copeland A."/>
            <person name="Lapidus A."/>
            <person name="Glavina del Rio T."/>
            <person name="Tice H."/>
            <person name="Bruce D."/>
            <person name="Goodwin L."/>
            <person name="Pitluck S."/>
            <person name="Chertkov O."/>
            <person name="Brettin T."/>
            <person name="Detter J.C."/>
            <person name="Han C."/>
            <person name="Larimer F."/>
            <person name="Land M."/>
            <person name="Hauser L."/>
            <person name="Kyrpides N."/>
            <person name="Mikhailova N."/>
            <person name="Spring S."/>
            <person name="Beller H."/>
        </authorList>
    </citation>
    <scope>NUCLEOTIDE SEQUENCE [LARGE SCALE GENOMIC DNA]</scope>
    <source>
        <strain evidence="19">DSM 9187 / TA4</strain>
    </source>
</reference>
<dbReference type="RefSeq" id="WP_012729504.1">
    <property type="nucleotide sequence ID" value="NC_012691.1"/>
</dbReference>
<evidence type="ECO:0000256" key="6">
    <source>
        <dbReference type="ARBA" id="ARBA00022737"/>
    </source>
</evidence>
<evidence type="ECO:0000313" key="18">
    <source>
        <dbReference type="EMBL" id="ACQ92905.1"/>
    </source>
</evidence>
<keyword evidence="2" id="KW-0813">Transport</keyword>
<dbReference type="Proteomes" id="UP000009073">
    <property type="component" value="Chromosome"/>
</dbReference>
<evidence type="ECO:0000256" key="9">
    <source>
        <dbReference type="ARBA" id="ARBA00023136"/>
    </source>
</evidence>
<dbReference type="SUPFAM" id="SSF54631">
    <property type="entry name" value="CBS-domain pair"/>
    <property type="match status" value="1"/>
</dbReference>
<feature type="domain" description="CBS" evidence="16">
    <location>
        <begin position="282"/>
        <end position="342"/>
    </location>
</feature>
<evidence type="ECO:0000256" key="5">
    <source>
        <dbReference type="ARBA" id="ARBA00022692"/>
    </source>
</evidence>
<dbReference type="Pfam" id="PF00571">
    <property type="entry name" value="CBS"/>
    <property type="match status" value="1"/>
</dbReference>
<evidence type="ECO:0000259" key="17">
    <source>
        <dbReference type="PROSITE" id="PS51846"/>
    </source>
</evidence>
<name>C4LE84_TOLAT</name>
<dbReference type="OrthoDB" id="9797674at2"/>
<keyword evidence="3" id="KW-1003">Cell membrane</keyword>
<sequence>MTNSFFAIAALIVTSAFFSVSEISLAASRKLKLQQLADAGSEQANKVIQLQEQPGHYFTVVQIGLNAVAILGGIIGESALTPYVLDVLKLWIEPPLLDSISFAISFMLVTSLFILFADLIPKRMAMMAPERIATHIVAPMLFCVAIFKPLVWIFNGLANTLFRLFKLPTTYKEVITPDDIYAMMSAGAQAGVLREQEHHLIENVFELDSKTVPSIMTSRDSIVYFDRRETEENIKKIIAEQPHSKFLVCDGNIDTVAGYVDSKDILLHVLNEKPILLTDGKFIQAPLFIPDTLTLTEALQSFKGSREDFAVILNEYALVVGIITLNDIMNTLMGDLVNQHQEEQIVQRDDHSWLIDGIAPIDDVMRVLNIEEFPEYENYETIAGFMMFMLRKIPKRTDSVTYAGYKFEVVDIDSYKIDQLLVTRIVNTESESLSLTAKN</sequence>
<evidence type="ECO:0000256" key="2">
    <source>
        <dbReference type="ARBA" id="ARBA00022448"/>
    </source>
</evidence>
<feature type="transmembrane region" description="Helical" evidence="15">
    <location>
        <begin position="100"/>
        <end position="120"/>
    </location>
</feature>
<dbReference type="PANTHER" id="PTHR22777:SF16">
    <property type="entry name" value="POLYAMINE EXPORT PROTEIN"/>
    <property type="match status" value="1"/>
</dbReference>
<dbReference type="EMBL" id="CP001616">
    <property type="protein sequence ID" value="ACQ92905.1"/>
    <property type="molecule type" value="Genomic_DNA"/>
</dbReference>
<evidence type="ECO:0000256" key="12">
    <source>
        <dbReference type="ARBA" id="ARBA00039818"/>
    </source>
</evidence>
<evidence type="ECO:0000259" key="16">
    <source>
        <dbReference type="PROSITE" id="PS51371"/>
    </source>
</evidence>
<dbReference type="GO" id="GO:0005886">
    <property type="term" value="C:plasma membrane"/>
    <property type="evidence" value="ECO:0007669"/>
    <property type="project" value="UniProtKB-SubCell"/>
</dbReference>
<keyword evidence="8 13" id="KW-0129">CBS domain</keyword>
<protein>
    <recommendedName>
        <fullName evidence="12">Polyamine export protein</fullName>
    </recommendedName>
</protein>
<comment type="subcellular location">
    <subcellularLocation>
        <location evidence="1">Cell inner membrane</location>
        <topology evidence="1">Multi-pass membrane protein</topology>
    </subcellularLocation>
</comment>
<dbReference type="FunFam" id="3.10.580.10:FF:000005">
    <property type="entry name" value="HlyC/CorC family transporter"/>
    <property type="match status" value="1"/>
</dbReference>
<dbReference type="HOGENOM" id="CLU_015237_4_0_6"/>
<dbReference type="InterPro" id="IPR002550">
    <property type="entry name" value="CNNM"/>
</dbReference>
<dbReference type="InterPro" id="IPR016169">
    <property type="entry name" value="FAD-bd_PCMH_sub2"/>
</dbReference>
<dbReference type="SMART" id="SM01091">
    <property type="entry name" value="CorC_HlyC"/>
    <property type="match status" value="1"/>
</dbReference>
<dbReference type="InterPro" id="IPR036318">
    <property type="entry name" value="FAD-bd_PCMH-like_sf"/>
</dbReference>
<gene>
    <name evidence="18" type="ordered locus">Tola_1288</name>
</gene>
<dbReference type="GO" id="GO:0050660">
    <property type="term" value="F:flavin adenine dinucleotide binding"/>
    <property type="evidence" value="ECO:0007669"/>
    <property type="project" value="InterPro"/>
</dbReference>
<evidence type="ECO:0000256" key="14">
    <source>
        <dbReference type="PROSITE-ProRule" id="PRU01193"/>
    </source>
</evidence>
<dbReference type="STRING" id="595494.Tola_1288"/>
<accession>C4LE84</accession>
<evidence type="ECO:0000256" key="1">
    <source>
        <dbReference type="ARBA" id="ARBA00004429"/>
    </source>
</evidence>
<keyword evidence="6" id="KW-0677">Repeat</keyword>
<feature type="transmembrane region" description="Helical" evidence="15">
    <location>
        <begin position="132"/>
        <end position="154"/>
    </location>
</feature>
<dbReference type="FunFam" id="3.30.465.10:FF:000002">
    <property type="entry name" value="HlyC/CorC family transporter"/>
    <property type="match status" value="1"/>
</dbReference>
<evidence type="ECO:0000256" key="10">
    <source>
        <dbReference type="ARBA" id="ARBA00037177"/>
    </source>
</evidence>
<dbReference type="InterPro" id="IPR046342">
    <property type="entry name" value="CBS_dom_sf"/>
</dbReference>
<dbReference type="eggNOG" id="COG1253">
    <property type="taxonomic scope" value="Bacteria"/>
</dbReference>
<feature type="domain" description="CNNM transmembrane" evidence="17">
    <location>
        <begin position="1"/>
        <end position="197"/>
    </location>
</feature>
<organism evidence="18 19">
    <name type="scientific">Tolumonas auensis (strain DSM 9187 / NBRC 110442 / TA 4)</name>
    <dbReference type="NCBI Taxonomy" id="595494"/>
    <lineage>
        <taxon>Bacteria</taxon>
        <taxon>Pseudomonadati</taxon>
        <taxon>Pseudomonadota</taxon>
        <taxon>Gammaproteobacteria</taxon>
        <taxon>Aeromonadales</taxon>
        <taxon>Aeromonadaceae</taxon>
        <taxon>Tolumonas</taxon>
    </lineage>
</organism>
<keyword evidence="5 14" id="KW-0812">Transmembrane</keyword>
<feature type="transmembrane region" description="Helical" evidence="15">
    <location>
        <begin position="6"/>
        <end position="27"/>
    </location>
</feature>
<keyword evidence="7 14" id="KW-1133">Transmembrane helix</keyword>
<evidence type="ECO:0000256" key="11">
    <source>
        <dbReference type="ARBA" id="ARBA00038280"/>
    </source>
</evidence>
<dbReference type="AlphaFoldDB" id="C4LE84"/>
<feature type="transmembrane region" description="Helical" evidence="15">
    <location>
        <begin position="57"/>
        <end position="80"/>
    </location>
</feature>
<keyword evidence="19" id="KW-1185">Reference proteome</keyword>
<dbReference type="CDD" id="cd04590">
    <property type="entry name" value="CBS_pair_CorC_HlyC_assoc"/>
    <property type="match status" value="1"/>
</dbReference>
<dbReference type="PROSITE" id="PS51846">
    <property type="entry name" value="CNNM"/>
    <property type="match status" value="1"/>
</dbReference>
<dbReference type="Pfam" id="PF03471">
    <property type="entry name" value="CorC_HlyC"/>
    <property type="match status" value="1"/>
</dbReference>
<evidence type="ECO:0000256" key="13">
    <source>
        <dbReference type="PROSITE-ProRule" id="PRU00703"/>
    </source>
</evidence>
<evidence type="ECO:0000256" key="7">
    <source>
        <dbReference type="ARBA" id="ARBA00022989"/>
    </source>
</evidence>
<comment type="function">
    <text evidence="10">Involved in cadaverine and putrescine tolerance in stationary phase. May facilitate the efflux of both cadaverine and putrescine from the cytoplasm, reducing potentially toxic levels under certain stress conditions.</text>
</comment>
<dbReference type="PROSITE" id="PS51371">
    <property type="entry name" value="CBS"/>
    <property type="match status" value="1"/>
</dbReference>
<dbReference type="PANTHER" id="PTHR22777">
    <property type="entry name" value="HEMOLYSIN-RELATED"/>
    <property type="match status" value="1"/>
</dbReference>
<dbReference type="InterPro" id="IPR005170">
    <property type="entry name" value="Transptr-assoc_dom"/>
</dbReference>
<dbReference type="InterPro" id="IPR000644">
    <property type="entry name" value="CBS_dom"/>
</dbReference>
<evidence type="ECO:0000313" key="19">
    <source>
        <dbReference type="Proteomes" id="UP000009073"/>
    </source>
</evidence>
<comment type="similarity">
    <text evidence="11">Belongs to the UPF0053 family. PaeA subfamily.</text>
</comment>
<evidence type="ECO:0000256" key="8">
    <source>
        <dbReference type="ARBA" id="ARBA00023122"/>
    </source>
</evidence>
<evidence type="ECO:0000256" key="3">
    <source>
        <dbReference type="ARBA" id="ARBA00022475"/>
    </source>
</evidence>
<proteinExistence type="inferred from homology"/>
<evidence type="ECO:0000256" key="15">
    <source>
        <dbReference type="SAM" id="Phobius"/>
    </source>
</evidence>
<dbReference type="Pfam" id="PF01595">
    <property type="entry name" value="CNNM"/>
    <property type="match status" value="1"/>
</dbReference>
<keyword evidence="4" id="KW-0997">Cell inner membrane</keyword>